<dbReference type="Pfam" id="PF24681">
    <property type="entry name" value="Kelch_KLHDC2_KLHL20_DRC7"/>
    <property type="match status" value="1"/>
</dbReference>
<accession>A0A6U0DS94</accession>
<dbReference type="SUPFAM" id="SSF50965">
    <property type="entry name" value="Galactose oxidase, central domain"/>
    <property type="match status" value="1"/>
</dbReference>
<keyword evidence="2" id="KW-0677">Repeat</keyword>
<feature type="domain" description="F-box" evidence="4">
    <location>
        <begin position="167"/>
        <end position="209"/>
    </location>
</feature>
<organism evidence="5">
    <name type="scientific">Ostreococcus mediterraneus</name>
    <dbReference type="NCBI Taxonomy" id="1486918"/>
    <lineage>
        <taxon>Eukaryota</taxon>
        <taxon>Viridiplantae</taxon>
        <taxon>Chlorophyta</taxon>
        <taxon>Mamiellophyceae</taxon>
        <taxon>Mamiellales</taxon>
        <taxon>Bathycoccaceae</taxon>
        <taxon>Ostreococcus</taxon>
    </lineage>
</organism>
<dbReference type="InterPro" id="IPR036047">
    <property type="entry name" value="F-box-like_dom_sf"/>
</dbReference>
<dbReference type="EMBL" id="HBEW01001652">
    <property type="protein sequence ID" value="CAD8577827.1"/>
    <property type="molecule type" value="Transcribed_RNA"/>
</dbReference>
<evidence type="ECO:0000256" key="2">
    <source>
        <dbReference type="ARBA" id="ARBA00022737"/>
    </source>
</evidence>
<sequence length="655" mass="70450">MFQWPARARVRRRSHDGASSPPRGLSSAKDDASSAASDATVTTTREQLGSRARIRASAASSASEQSAQSAGPGAGARESPPRTRARTRQHRGAKSERFNDDGLEESLDADLGTSVCVITRGGARGVCEDVVPMCADDHGGACGMIRTPRASEAFTAPNPGELDHASGLPRDVLVEIVRALGRERDVAACAMTCKAFWSATQSERVWRDLLASKLGMEAEVLLPERLAGERRRETDTREAPRWMLKYKSWYKPEPQSLAWSSTTRDYGLAPAESKYAARYLHRCTAVGDRSKILFFGGQGGGSDFYNDLHLLDLNQRNDGLQLKQLHVGSSHEPPFPRCSGTLTAMSVNGCDDSEVVALFGGSQGFFEGFSNSLRILCADDGTRVGDAATTGGGLTWHEPIVRAHPSNINGRIPDARWGHSAVAFDGKLLLFGGSNTTHCFADTWLLEISQEQGRFIATWTLLIDGAHHGIGSCPPPRAGQTASLVGSSLFIFGGCHISEVFNDVWKLDVVGVPKEKLRWEEFKVTGIPPSPRVGHAAVVLGDRIILCGGRGSALAGTVGKYATGEEGLASMQGLTFFQSGFCVLDTTARKWLPVQHPVIDENDGEATALGKSRAHVREHRTGHVMMPARNGCLLLIGGLGFDGNFQNDLSLVSLF</sequence>
<dbReference type="InterPro" id="IPR015915">
    <property type="entry name" value="Kelch-typ_b-propeller"/>
</dbReference>
<dbReference type="PANTHER" id="PTHR46093">
    <property type="entry name" value="ACYL-COA-BINDING DOMAIN-CONTAINING PROTEIN 5"/>
    <property type="match status" value="1"/>
</dbReference>
<dbReference type="Pfam" id="PF12937">
    <property type="entry name" value="F-box-like"/>
    <property type="match status" value="1"/>
</dbReference>
<keyword evidence="1" id="KW-0880">Kelch repeat</keyword>
<evidence type="ECO:0000259" key="4">
    <source>
        <dbReference type="Pfam" id="PF12937"/>
    </source>
</evidence>
<evidence type="ECO:0000313" key="5">
    <source>
        <dbReference type="EMBL" id="CAD8577825.1"/>
    </source>
</evidence>
<dbReference type="SUPFAM" id="SSF81383">
    <property type="entry name" value="F-box domain"/>
    <property type="match status" value="1"/>
</dbReference>
<evidence type="ECO:0000256" key="1">
    <source>
        <dbReference type="ARBA" id="ARBA00022441"/>
    </source>
</evidence>
<evidence type="ECO:0000313" key="6">
    <source>
        <dbReference type="EMBL" id="CAD8577827.1"/>
    </source>
</evidence>
<proteinExistence type="predicted"/>
<dbReference type="EMBL" id="HBEW01001651">
    <property type="protein sequence ID" value="CAD8577825.1"/>
    <property type="molecule type" value="Transcribed_RNA"/>
</dbReference>
<gene>
    <name evidence="5" type="ORF">OMED0929_LOCUS1398</name>
    <name evidence="6" type="ORF">OMED0929_LOCUS1399</name>
</gene>
<dbReference type="InterPro" id="IPR011043">
    <property type="entry name" value="Gal_Oxase/kelch_b-propeller"/>
</dbReference>
<dbReference type="SUPFAM" id="SSF117281">
    <property type="entry name" value="Kelch motif"/>
    <property type="match status" value="1"/>
</dbReference>
<dbReference type="InterPro" id="IPR001810">
    <property type="entry name" value="F-box_dom"/>
</dbReference>
<reference evidence="5" key="1">
    <citation type="submission" date="2021-01" db="EMBL/GenBank/DDBJ databases">
        <authorList>
            <person name="Corre E."/>
            <person name="Pelletier E."/>
            <person name="Niang G."/>
            <person name="Scheremetjew M."/>
            <person name="Finn R."/>
            <person name="Kale V."/>
            <person name="Holt S."/>
            <person name="Cochrane G."/>
            <person name="Meng A."/>
            <person name="Brown T."/>
            <person name="Cohen L."/>
        </authorList>
    </citation>
    <scope>NUCLEOTIDE SEQUENCE</scope>
    <source>
        <strain evidence="5">Clade-D-RCC2572</strain>
    </source>
</reference>
<feature type="region of interest" description="Disordered" evidence="3">
    <location>
        <begin position="1"/>
        <end position="101"/>
    </location>
</feature>
<dbReference type="PANTHER" id="PTHR46093:SF18">
    <property type="entry name" value="FIBRONECTIN TYPE-III DOMAIN-CONTAINING PROTEIN"/>
    <property type="match status" value="1"/>
</dbReference>
<dbReference type="Gene3D" id="2.120.10.80">
    <property type="entry name" value="Kelch-type beta propeller"/>
    <property type="match status" value="2"/>
</dbReference>
<name>A0A6U0DS94_9CHLO</name>
<feature type="compositionally biased region" description="Basic residues" evidence="3">
    <location>
        <begin position="83"/>
        <end position="92"/>
    </location>
</feature>
<protein>
    <recommendedName>
        <fullName evidence="4">F-box domain-containing protein</fullName>
    </recommendedName>
</protein>
<feature type="compositionally biased region" description="Low complexity" evidence="3">
    <location>
        <begin position="49"/>
        <end position="77"/>
    </location>
</feature>
<dbReference type="AlphaFoldDB" id="A0A6U0DS94"/>
<evidence type="ECO:0000256" key="3">
    <source>
        <dbReference type="SAM" id="MobiDB-lite"/>
    </source>
</evidence>